<dbReference type="GO" id="GO:0046872">
    <property type="term" value="F:metal ion binding"/>
    <property type="evidence" value="ECO:0007669"/>
    <property type="project" value="UniProtKB-KW"/>
</dbReference>
<evidence type="ECO:0000256" key="5">
    <source>
        <dbReference type="ARBA" id="ARBA00023163"/>
    </source>
</evidence>
<feature type="region of interest" description="Disordered" evidence="7">
    <location>
        <begin position="319"/>
        <end position="370"/>
    </location>
</feature>
<dbReference type="EMBL" id="JAUJLE010000058">
    <property type="protein sequence ID" value="KAK0993845.1"/>
    <property type="molecule type" value="Genomic_DNA"/>
</dbReference>
<dbReference type="GO" id="GO:0003677">
    <property type="term" value="F:DNA binding"/>
    <property type="evidence" value="ECO:0007669"/>
    <property type="project" value="UniProtKB-KW"/>
</dbReference>
<name>A0AAN6KPC9_9PEZI</name>
<evidence type="ECO:0000256" key="6">
    <source>
        <dbReference type="ARBA" id="ARBA00023242"/>
    </source>
</evidence>
<keyword evidence="2" id="KW-0862">Zinc</keyword>
<evidence type="ECO:0000256" key="8">
    <source>
        <dbReference type="SAM" id="SignalP"/>
    </source>
</evidence>
<dbReference type="PANTHER" id="PTHR36206:SF10">
    <property type="entry name" value="ZN(II)2CYS6 TRANSCRIPTION FACTOR (EUROFUNG)"/>
    <property type="match status" value="1"/>
</dbReference>
<sequence>MTLYTIATLALAFATFSDLADAHIKLASPVPYGKATLDTSPLKDAKPGSPGSDFPCKQRSGVYDLTERTQIVAGADNPLTFDGSATHGGGSGFLAVTTDEHPDVNSQWKTFMVFDSGMPVKGDSESGSGTSSYTYALPKGMLNGNLTLGWYWYNRIGNRELYSNCAPLEITGGSEDRGVFDALPNAYLINLPTSECSSQEMGDTEIPNPSNAVVVKGGGTSMLAATGPSCAASAAAVTKGLSGGSGSGPATSAASPTSAPSAPSASAPASYGSSPLSNMTSAAANPVSSPSGGEIGNSASGSAPTSFLTISSAAATQPAASSAHPTMTPSSAGISAPTGYPAAANGSSSGSSSSSSGSSSSDGISCSSDGKQYGQVVAGSTVWRNVAAGTSCSNGQIVKRSLMRHAHVRHATPRTHRARWLAMHKQVTAGEQRVVSRRFAPKTRTGCITCKIRRVRQRSSIHARHHYPADFVPRRGRSNAMRRCTSTGRKCDGYIRTDLPNKGISSPPLALCTNPTSNALERRTFDFFRFRTLDCVSGYFVDPQWDRLVLQCCESEPVVRHAVNAFAALHEQRFHRDASIKDGSSALQVQGSFPALQYSKALQGLQSILRAQNVSVDLIMMCILLMVHFESLRECYVPALVHIEHAIQLLHSSGSFDPSKIDPSLLRALMRLDIQGSLYLGARVPGLAFYTIALDNTLPTEIHDVMQARDLLNTWISRLFHFMRVYADEYKFDRVGMAPLEVIARSQELARTFAEIDRLLWDFMHQPTLKLNIREQHGLAVLRSRAKVNRIVAACSIYAETTIYDAYLTEFDEILNICTYVMGSDNADRRLFSVSLDEGLLSPLHFIALHCRDSRIRRSALAHLQRLPTKAGIWHVEAITRTTQMCVEFEEKWSGKPSPQCQDIPEWRRLHMAVFDGWVLQRVQPAVKARYRLRPNGMDGEWMEIEKKLEWEPGVQSDVEQLSDTFDLLAKIEDGGALGKSPADPVGYTKMHYRLQEKVDAGIAEEPDQSLSAGIAAVLRQTHAATAASGPRLGRNYLNRHRLKLETA</sequence>
<feature type="region of interest" description="Disordered" evidence="7">
    <location>
        <begin position="38"/>
        <end position="57"/>
    </location>
</feature>
<dbReference type="Proteomes" id="UP001175353">
    <property type="component" value="Unassembled WGS sequence"/>
</dbReference>
<feature type="region of interest" description="Disordered" evidence="7">
    <location>
        <begin position="241"/>
        <end position="302"/>
    </location>
</feature>
<evidence type="ECO:0000256" key="7">
    <source>
        <dbReference type="SAM" id="MobiDB-lite"/>
    </source>
</evidence>
<evidence type="ECO:0000256" key="2">
    <source>
        <dbReference type="ARBA" id="ARBA00022833"/>
    </source>
</evidence>
<keyword evidence="6" id="KW-0539">Nucleus</keyword>
<feature type="compositionally biased region" description="Polar residues" evidence="7">
    <location>
        <begin position="324"/>
        <end position="333"/>
    </location>
</feature>
<accession>A0AAN6KPC9</accession>
<dbReference type="PANTHER" id="PTHR36206">
    <property type="entry name" value="ASPERCRYPTIN BIOSYNTHESIS CLUSTER-SPECIFIC TRANSCRIPTION REGULATOR ATNN-RELATED"/>
    <property type="match status" value="1"/>
</dbReference>
<protein>
    <submittedName>
        <fullName evidence="9">Uncharacterized protein</fullName>
    </submittedName>
</protein>
<reference evidence="9" key="1">
    <citation type="submission" date="2023-06" db="EMBL/GenBank/DDBJ databases">
        <title>Black Yeasts Isolated from many extreme environments.</title>
        <authorList>
            <person name="Coleine C."/>
            <person name="Stajich J.E."/>
            <person name="Selbmann L."/>
        </authorList>
    </citation>
    <scope>NUCLEOTIDE SEQUENCE</scope>
    <source>
        <strain evidence="9">CCFEE 5200</strain>
    </source>
</reference>
<feature type="compositionally biased region" description="Low complexity" evidence="7">
    <location>
        <begin position="346"/>
        <end position="370"/>
    </location>
</feature>
<gene>
    <name evidence="9" type="ORF">LTR91_007883</name>
</gene>
<comment type="caution">
    <text evidence="9">The sequence shown here is derived from an EMBL/GenBank/DDBJ whole genome shotgun (WGS) entry which is preliminary data.</text>
</comment>
<evidence type="ECO:0000256" key="4">
    <source>
        <dbReference type="ARBA" id="ARBA00023125"/>
    </source>
</evidence>
<keyword evidence="10" id="KW-1185">Reference proteome</keyword>
<organism evidence="9 10">
    <name type="scientific">Friedmanniomyces endolithicus</name>
    <dbReference type="NCBI Taxonomy" id="329885"/>
    <lineage>
        <taxon>Eukaryota</taxon>
        <taxon>Fungi</taxon>
        <taxon>Dikarya</taxon>
        <taxon>Ascomycota</taxon>
        <taxon>Pezizomycotina</taxon>
        <taxon>Dothideomycetes</taxon>
        <taxon>Dothideomycetidae</taxon>
        <taxon>Mycosphaerellales</taxon>
        <taxon>Teratosphaeriaceae</taxon>
        <taxon>Friedmanniomyces</taxon>
    </lineage>
</organism>
<dbReference type="InterPro" id="IPR021858">
    <property type="entry name" value="Fun_TF"/>
</dbReference>
<feature type="chain" id="PRO_5042813848" evidence="8">
    <location>
        <begin position="23"/>
        <end position="1048"/>
    </location>
</feature>
<dbReference type="Pfam" id="PF11951">
    <property type="entry name" value="Fungal_trans_2"/>
    <property type="match status" value="1"/>
</dbReference>
<feature type="signal peptide" evidence="8">
    <location>
        <begin position="1"/>
        <end position="22"/>
    </location>
</feature>
<keyword evidence="8" id="KW-0732">Signal</keyword>
<evidence type="ECO:0000256" key="3">
    <source>
        <dbReference type="ARBA" id="ARBA00023015"/>
    </source>
</evidence>
<evidence type="ECO:0000256" key="1">
    <source>
        <dbReference type="ARBA" id="ARBA00022723"/>
    </source>
</evidence>
<feature type="compositionally biased region" description="Low complexity" evidence="7">
    <location>
        <begin position="248"/>
        <end position="277"/>
    </location>
</feature>
<dbReference type="AlphaFoldDB" id="A0AAN6KPC9"/>
<proteinExistence type="predicted"/>
<keyword evidence="5" id="KW-0804">Transcription</keyword>
<evidence type="ECO:0000313" key="10">
    <source>
        <dbReference type="Proteomes" id="UP001175353"/>
    </source>
</evidence>
<keyword evidence="4" id="KW-0238">DNA-binding</keyword>
<dbReference type="InterPro" id="IPR052360">
    <property type="entry name" value="Transcr_Regulatory_Proteins"/>
</dbReference>
<keyword evidence="3" id="KW-0805">Transcription regulation</keyword>
<feature type="compositionally biased region" description="Polar residues" evidence="7">
    <location>
        <begin position="278"/>
        <end position="302"/>
    </location>
</feature>
<evidence type="ECO:0000313" key="9">
    <source>
        <dbReference type="EMBL" id="KAK0993845.1"/>
    </source>
</evidence>
<keyword evidence="1" id="KW-0479">Metal-binding</keyword>
<dbReference type="Gene3D" id="2.70.50.70">
    <property type="match status" value="1"/>
</dbReference>